<evidence type="ECO:0000256" key="5">
    <source>
        <dbReference type="ARBA" id="ARBA00022842"/>
    </source>
</evidence>
<sequence>MAKRTRRAASSAVRATSGASRNKVEKTKKAEKITAKKGKGSPAKKDKAGAKTLEWPPSTAIEALSTQDQFKMVSWNVAGLRACIKKGFSEYVEKEQPDILCLNEVRCAKEDPDVAASSALQEYPYQYWSVATSKKGYAGVTIASKLEPLDCVYYFDDEHREVCEGEGRYVRLEFAGFYLIAVYIPNAGRGLTRLEYRLKWDSSFLQHLCELQKKKPVIVTGDMNVAHTPRDLANAQGNKRSSGFTWEERQNFDKMVGLATIGEDGEELVDWSKAEYGEIGKLETGPRLVDIYRHFYPDRSTAFTYWTYMAGARGRNIGWRIDYFLASKLLLPHVHAVEHRHGVAGSDHCPILLTANRASLVE</sequence>
<organism evidence="13">
    <name type="scientific">Palpitomonas bilix</name>
    <dbReference type="NCBI Taxonomy" id="652834"/>
    <lineage>
        <taxon>Eukaryota</taxon>
        <taxon>Eukaryota incertae sedis</taxon>
    </lineage>
</organism>
<feature type="compositionally biased region" description="Basic and acidic residues" evidence="10">
    <location>
        <begin position="22"/>
        <end position="34"/>
    </location>
</feature>
<feature type="site" description="Important for catalytic activity" evidence="8">
    <location>
        <position position="322"/>
    </location>
</feature>
<dbReference type="NCBIfam" id="TIGR00633">
    <property type="entry name" value="xth"/>
    <property type="match status" value="1"/>
</dbReference>
<dbReference type="EC" id="3.1.-.-" evidence="9"/>
<dbReference type="InterPro" id="IPR036691">
    <property type="entry name" value="Endo/exonu/phosph_ase_sf"/>
</dbReference>
<comment type="similarity">
    <text evidence="2 9">Belongs to the DNA repair enzymes AP/ExoA family.</text>
</comment>
<feature type="binding site" evidence="7">
    <location>
        <position position="104"/>
    </location>
    <ligand>
        <name>Mg(2+)</name>
        <dbReference type="ChEBI" id="CHEBI:18420"/>
        <label>1</label>
    </ligand>
</feature>
<keyword evidence="9" id="KW-0234">DNA repair</keyword>
<evidence type="ECO:0000313" key="13">
    <source>
        <dbReference type="EMBL" id="CAE0267559.1"/>
    </source>
</evidence>
<feature type="domain" description="Endonuclease/exonuclease/phosphatase" evidence="11">
    <location>
        <begin position="73"/>
        <end position="348"/>
    </location>
</feature>
<dbReference type="EMBL" id="HBIB01045613">
    <property type="protein sequence ID" value="CAE0267559.1"/>
    <property type="molecule type" value="Transcribed_RNA"/>
</dbReference>
<feature type="compositionally biased region" description="Low complexity" evidence="10">
    <location>
        <begin position="8"/>
        <end position="21"/>
    </location>
</feature>
<dbReference type="CDD" id="cd09087">
    <property type="entry name" value="Ape1-like_AP-endo"/>
    <property type="match status" value="1"/>
</dbReference>
<keyword evidence="5 7" id="KW-0460">Magnesium</keyword>
<feature type="active site" description="Proton donor/acceptor" evidence="6">
    <location>
        <position position="222"/>
    </location>
</feature>
<dbReference type="EMBL" id="HBIB01045612">
    <property type="protein sequence ID" value="CAE0267558.1"/>
    <property type="molecule type" value="Transcribed_RNA"/>
</dbReference>
<dbReference type="PANTHER" id="PTHR22748:SF6">
    <property type="entry name" value="DNA-(APURINIC OR APYRIMIDINIC SITE) ENDONUCLEASE"/>
    <property type="match status" value="1"/>
</dbReference>
<feature type="site" description="Interaction with DNA substrate" evidence="8">
    <location>
        <position position="348"/>
    </location>
</feature>
<feature type="active site" evidence="6">
    <location>
        <position position="183"/>
    </location>
</feature>
<feature type="region of interest" description="Disordered" evidence="10">
    <location>
        <begin position="1"/>
        <end position="51"/>
    </location>
</feature>
<evidence type="ECO:0000256" key="8">
    <source>
        <dbReference type="PIRSR" id="PIRSR604808-3"/>
    </source>
</evidence>
<accession>A0A7S3GIW3</accession>
<feature type="binding site" evidence="7">
    <location>
        <position position="347"/>
    </location>
    <ligand>
        <name>Mg(2+)</name>
        <dbReference type="ChEBI" id="CHEBI:18420"/>
        <label>1</label>
    </ligand>
</feature>
<evidence type="ECO:0000256" key="6">
    <source>
        <dbReference type="PIRSR" id="PIRSR604808-1"/>
    </source>
</evidence>
<evidence type="ECO:0000256" key="4">
    <source>
        <dbReference type="ARBA" id="ARBA00022801"/>
    </source>
</evidence>
<dbReference type="InterPro" id="IPR004808">
    <property type="entry name" value="AP_endonuc_1"/>
</dbReference>
<keyword evidence="4" id="KW-0378">Hydrolase</keyword>
<dbReference type="InterPro" id="IPR020848">
    <property type="entry name" value="AP_endonuclease_F1_CS"/>
</dbReference>
<comment type="cofactor">
    <cofactor evidence="1">
        <name>Mn(2+)</name>
        <dbReference type="ChEBI" id="CHEBI:29035"/>
    </cofactor>
</comment>
<feature type="binding site" evidence="7">
    <location>
        <position position="222"/>
    </location>
    <ligand>
        <name>Mg(2+)</name>
        <dbReference type="ChEBI" id="CHEBI:18420"/>
        <label>1</label>
    </ligand>
</feature>
<dbReference type="SUPFAM" id="SSF56219">
    <property type="entry name" value="DNase I-like"/>
    <property type="match status" value="1"/>
</dbReference>
<keyword evidence="7" id="KW-0464">Manganese</keyword>
<evidence type="ECO:0000256" key="10">
    <source>
        <dbReference type="SAM" id="MobiDB-lite"/>
    </source>
</evidence>
<gene>
    <name evidence="12" type="ORF">PBIL07802_LOCUS29903</name>
    <name evidence="13" type="ORF">PBIL07802_LOCUS29904</name>
</gene>
<feature type="binding site" evidence="7">
    <location>
        <position position="348"/>
    </location>
    <ligand>
        <name>Mg(2+)</name>
        <dbReference type="ChEBI" id="CHEBI:18420"/>
        <label>1</label>
    </ligand>
</feature>
<dbReference type="GO" id="GO:0003677">
    <property type="term" value="F:DNA binding"/>
    <property type="evidence" value="ECO:0007669"/>
    <property type="project" value="InterPro"/>
</dbReference>
<dbReference type="GO" id="GO:0006284">
    <property type="term" value="P:base-excision repair"/>
    <property type="evidence" value="ECO:0007669"/>
    <property type="project" value="TreeGrafter"/>
</dbReference>
<dbReference type="GO" id="GO:0008311">
    <property type="term" value="F:double-stranded DNA 3'-5' DNA exonuclease activity"/>
    <property type="evidence" value="ECO:0007669"/>
    <property type="project" value="TreeGrafter"/>
</dbReference>
<dbReference type="InterPro" id="IPR005135">
    <property type="entry name" value="Endo/exonuclease/phosphatase"/>
</dbReference>
<dbReference type="PANTHER" id="PTHR22748">
    <property type="entry name" value="AP ENDONUCLEASE"/>
    <property type="match status" value="1"/>
</dbReference>
<dbReference type="GO" id="GO:0003906">
    <property type="term" value="F:DNA-(apurinic or apyrimidinic site) endonuclease activity"/>
    <property type="evidence" value="ECO:0007669"/>
    <property type="project" value="TreeGrafter"/>
</dbReference>
<dbReference type="PROSITE" id="PS00728">
    <property type="entry name" value="AP_NUCLEASE_F1_3"/>
    <property type="match status" value="1"/>
</dbReference>
<dbReference type="Gene3D" id="3.60.10.10">
    <property type="entry name" value="Endonuclease/exonuclease/phosphatase"/>
    <property type="match status" value="1"/>
</dbReference>
<evidence type="ECO:0000256" key="2">
    <source>
        <dbReference type="ARBA" id="ARBA00007092"/>
    </source>
</evidence>
<evidence type="ECO:0000259" key="11">
    <source>
        <dbReference type="Pfam" id="PF03372"/>
    </source>
</evidence>
<name>A0A7S3GIW3_9EUKA</name>
<protein>
    <recommendedName>
        <fullName evidence="9">DNA-(apurinic or apyrimidinic site) endonuclease</fullName>
        <ecNumber evidence="9">3.1.-.-</ecNumber>
    </recommendedName>
</protein>
<comment type="cofactor">
    <cofactor evidence="7 9">
        <name>Mg(2+)</name>
        <dbReference type="ChEBI" id="CHEBI:18420"/>
    </cofactor>
    <cofactor evidence="7 9">
        <name>Mn(2+)</name>
        <dbReference type="ChEBI" id="CHEBI:29035"/>
    </cofactor>
    <text evidence="7 9">Probably binds two magnesium or manganese ions per subunit.</text>
</comment>
<evidence type="ECO:0000256" key="3">
    <source>
        <dbReference type="ARBA" id="ARBA00022723"/>
    </source>
</evidence>
<keyword evidence="9" id="KW-0227">DNA damage</keyword>
<keyword evidence="3 7" id="KW-0479">Metal-binding</keyword>
<proteinExistence type="inferred from homology"/>
<feature type="site" description="Transition state stabilizer" evidence="8">
    <location>
        <position position="224"/>
    </location>
</feature>
<feature type="active site" description="Proton acceptor" evidence="6">
    <location>
        <position position="348"/>
    </location>
</feature>
<evidence type="ECO:0000256" key="7">
    <source>
        <dbReference type="PIRSR" id="PIRSR604808-2"/>
    </source>
</evidence>
<evidence type="ECO:0000313" key="12">
    <source>
        <dbReference type="EMBL" id="CAE0267558.1"/>
    </source>
</evidence>
<feature type="binding site" evidence="7">
    <location>
        <position position="76"/>
    </location>
    <ligand>
        <name>Mg(2+)</name>
        <dbReference type="ChEBI" id="CHEBI:18420"/>
        <label>1</label>
    </ligand>
</feature>
<feature type="binding site" evidence="7">
    <location>
        <position position="224"/>
    </location>
    <ligand>
        <name>Mg(2+)</name>
        <dbReference type="ChEBI" id="CHEBI:18420"/>
        <label>1</label>
    </ligand>
</feature>
<dbReference type="GO" id="GO:0046872">
    <property type="term" value="F:metal ion binding"/>
    <property type="evidence" value="ECO:0007669"/>
    <property type="project" value="UniProtKB-KW"/>
</dbReference>
<dbReference type="GO" id="GO:0008081">
    <property type="term" value="F:phosphoric diester hydrolase activity"/>
    <property type="evidence" value="ECO:0007669"/>
    <property type="project" value="TreeGrafter"/>
</dbReference>
<reference evidence="13" key="1">
    <citation type="submission" date="2021-01" db="EMBL/GenBank/DDBJ databases">
        <authorList>
            <person name="Corre E."/>
            <person name="Pelletier E."/>
            <person name="Niang G."/>
            <person name="Scheremetjew M."/>
            <person name="Finn R."/>
            <person name="Kale V."/>
            <person name="Holt S."/>
            <person name="Cochrane G."/>
            <person name="Meng A."/>
            <person name="Brown T."/>
            <person name="Cohen L."/>
        </authorList>
    </citation>
    <scope>NUCLEOTIDE SEQUENCE</scope>
    <source>
        <strain evidence="13">NIES-2562</strain>
    </source>
</reference>
<dbReference type="AlphaFoldDB" id="A0A7S3GIW3"/>
<evidence type="ECO:0000256" key="9">
    <source>
        <dbReference type="RuleBase" id="RU362131"/>
    </source>
</evidence>
<dbReference type="GO" id="GO:0005634">
    <property type="term" value="C:nucleus"/>
    <property type="evidence" value="ECO:0007669"/>
    <property type="project" value="TreeGrafter"/>
</dbReference>
<evidence type="ECO:0000256" key="1">
    <source>
        <dbReference type="ARBA" id="ARBA00001936"/>
    </source>
</evidence>
<dbReference type="PROSITE" id="PS51435">
    <property type="entry name" value="AP_NUCLEASE_F1_4"/>
    <property type="match status" value="1"/>
</dbReference>
<dbReference type="Pfam" id="PF03372">
    <property type="entry name" value="Exo_endo_phos"/>
    <property type="match status" value="1"/>
</dbReference>